<dbReference type="Proteomes" id="UP001232973">
    <property type="component" value="Unassembled WGS sequence"/>
</dbReference>
<feature type="domain" description="AMP-dependent synthetase/ligase" evidence="3">
    <location>
        <begin position="29"/>
        <end position="400"/>
    </location>
</feature>
<dbReference type="PANTHER" id="PTHR43201:SF5">
    <property type="entry name" value="MEDIUM-CHAIN ACYL-COA LIGASE ACSF2, MITOCHONDRIAL"/>
    <property type="match status" value="1"/>
</dbReference>
<keyword evidence="2 5" id="KW-0436">Ligase</keyword>
<dbReference type="Pfam" id="PF00501">
    <property type="entry name" value="AMP-binding"/>
    <property type="match status" value="1"/>
</dbReference>
<feature type="domain" description="AMP-binding enzyme C-terminal" evidence="4">
    <location>
        <begin position="451"/>
        <end position="527"/>
    </location>
</feature>
<dbReference type="InterPro" id="IPR000873">
    <property type="entry name" value="AMP-dep_synth/lig_dom"/>
</dbReference>
<evidence type="ECO:0000313" key="6">
    <source>
        <dbReference type="Proteomes" id="UP001232973"/>
    </source>
</evidence>
<reference evidence="5 6" key="1">
    <citation type="submission" date="2023-07" db="EMBL/GenBank/DDBJ databases">
        <title>Genomic Encyclopedia of Type Strains, Phase IV (KMG-IV): sequencing the most valuable type-strain genomes for metagenomic binning, comparative biology and taxonomic classification.</title>
        <authorList>
            <person name="Goeker M."/>
        </authorList>
    </citation>
    <scope>NUCLEOTIDE SEQUENCE [LARGE SCALE GENOMIC DNA]</scope>
    <source>
        <strain evidence="5 6">DSM 4006</strain>
    </source>
</reference>
<dbReference type="InterPro" id="IPR025110">
    <property type="entry name" value="AMP-bd_C"/>
</dbReference>
<dbReference type="Gene3D" id="2.30.38.10">
    <property type="entry name" value="Luciferase, Domain 3"/>
    <property type="match status" value="1"/>
</dbReference>
<dbReference type="Gene3D" id="3.30.300.30">
    <property type="match status" value="1"/>
</dbReference>
<evidence type="ECO:0000259" key="4">
    <source>
        <dbReference type="Pfam" id="PF13193"/>
    </source>
</evidence>
<keyword evidence="6" id="KW-1185">Reference proteome</keyword>
<gene>
    <name evidence="5" type="ORF">J2S03_000748</name>
</gene>
<comment type="caution">
    <text evidence="5">The sequence shown here is derived from an EMBL/GenBank/DDBJ whole genome shotgun (WGS) entry which is preliminary data.</text>
</comment>
<protein>
    <submittedName>
        <fullName evidence="5">Cyclohexanecarboxylate-CoA ligase</fullName>
    </submittedName>
</protein>
<dbReference type="Pfam" id="PF13193">
    <property type="entry name" value="AMP-binding_C"/>
    <property type="match status" value="1"/>
</dbReference>
<sequence>MKFETILTESYKQAFAKDWPNRTIVSALKERVAQFPDKTAMVDRHSSYTYRQFSDAVDRVALGLKAHGVQAGDVVSFQLPNWNEFVLLHFATTRLGAISNPLIPIYRDREIGYMVKEASSKVLVIPDTFRGFDYTEMVARLRPEWPALEQVFVIGEHVPEGMLPFSRLTDEPWEERGSRADLDNIEIDPNDVTEIVFTSGTTGLPKGVMHTHNTLGSTNDVMVERLGLTSDDVIFMASTFAHQTGFLYGVRMPIELGATAIYQDVWNPREMAERIQNDKVTFTMGATPFLYDLVQLEGIENYDLSSFKYFVSAGAPIPRPLVRQAYEKLPCKILSGWGQSENGLVTVTMPNDTIDKLTNTDGCPLGNLQVKTVDDAGNPCPPNVEGDLWARGATMFVGYLNNYAYTVSQFQGDWFVTGDRATIDEDGYIRITGRLKDTIIRGGENIPVAYIENVMHEHPDIAVAQVVAMPDPRLQERACAFVSMKPGRKPLTMEALRAFLQEKGVTRQYWPERLEVVEEFPRTPSGKVQKFKLREMIAEKLQAEQ</sequence>
<dbReference type="Gene3D" id="3.40.50.980">
    <property type="match status" value="2"/>
</dbReference>
<name>A0ABT9XF60_9BACL</name>
<organism evidence="5 6">
    <name type="scientific">Alicyclobacillus cycloheptanicus</name>
    <dbReference type="NCBI Taxonomy" id="1457"/>
    <lineage>
        <taxon>Bacteria</taxon>
        <taxon>Bacillati</taxon>
        <taxon>Bacillota</taxon>
        <taxon>Bacilli</taxon>
        <taxon>Bacillales</taxon>
        <taxon>Alicyclobacillaceae</taxon>
        <taxon>Alicyclobacillus</taxon>
    </lineage>
</organism>
<dbReference type="SUPFAM" id="SSF56801">
    <property type="entry name" value="Acetyl-CoA synthetase-like"/>
    <property type="match status" value="1"/>
</dbReference>
<accession>A0ABT9XF60</accession>
<dbReference type="EMBL" id="JAUSTP010000003">
    <property type="protein sequence ID" value="MDQ0188934.1"/>
    <property type="molecule type" value="Genomic_DNA"/>
</dbReference>
<dbReference type="GO" id="GO:0016874">
    <property type="term" value="F:ligase activity"/>
    <property type="evidence" value="ECO:0007669"/>
    <property type="project" value="UniProtKB-KW"/>
</dbReference>
<dbReference type="RefSeq" id="WP_274456474.1">
    <property type="nucleotide sequence ID" value="NZ_CP067097.1"/>
</dbReference>
<evidence type="ECO:0000313" key="5">
    <source>
        <dbReference type="EMBL" id="MDQ0188934.1"/>
    </source>
</evidence>
<evidence type="ECO:0000256" key="2">
    <source>
        <dbReference type="ARBA" id="ARBA00022598"/>
    </source>
</evidence>
<comment type="similarity">
    <text evidence="1">Belongs to the ATP-dependent AMP-binding enzyme family.</text>
</comment>
<dbReference type="PANTHER" id="PTHR43201">
    <property type="entry name" value="ACYL-COA SYNTHETASE"/>
    <property type="match status" value="1"/>
</dbReference>
<dbReference type="InterPro" id="IPR020845">
    <property type="entry name" value="AMP-binding_CS"/>
</dbReference>
<evidence type="ECO:0000259" key="3">
    <source>
        <dbReference type="Pfam" id="PF00501"/>
    </source>
</evidence>
<dbReference type="InterPro" id="IPR045851">
    <property type="entry name" value="AMP-bd_C_sf"/>
</dbReference>
<evidence type="ECO:0000256" key="1">
    <source>
        <dbReference type="ARBA" id="ARBA00006432"/>
    </source>
</evidence>
<dbReference type="PROSITE" id="PS00455">
    <property type="entry name" value="AMP_BINDING"/>
    <property type="match status" value="1"/>
</dbReference>
<proteinExistence type="inferred from homology"/>